<proteinExistence type="predicted"/>
<name>A0A0F9JH47_9ZZZZ</name>
<protein>
    <submittedName>
        <fullName evidence="1">Uncharacterized protein</fullName>
    </submittedName>
</protein>
<reference evidence="1" key="1">
    <citation type="journal article" date="2015" name="Nature">
        <title>Complex archaea that bridge the gap between prokaryotes and eukaryotes.</title>
        <authorList>
            <person name="Spang A."/>
            <person name="Saw J.H."/>
            <person name="Jorgensen S.L."/>
            <person name="Zaremba-Niedzwiedzka K."/>
            <person name="Martijn J."/>
            <person name="Lind A.E."/>
            <person name="van Eijk R."/>
            <person name="Schleper C."/>
            <person name="Guy L."/>
            <person name="Ettema T.J."/>
        </authorList>
    </citation>
    <scope>NUCLEOTIDE SEQUENCE</scope>
</reference>
<dbReference type="AlphaFoldDB" id="A0A0F9JH47"/>
<sequence>MQIRSYHTIKLYYKKVKTLKKVVIIGVGITPFKARYIDRYSKGK</sequence>
<accession>A0A0F9JH47</accession>
<organism evidence="1">
    <name type="scientific">marine sediment metagenome</name>
    <dbReference type="NCBI Taxonomy" id="412755"/>
    <lineage>
        <taxon>unclassified sequences</taxon>
        <taxon>metagenomes</taxon>
        <taxon>ecological metagenomes</taxon>
    </lineage>
</organism>
<evidence type="ECO:0000313" key="1">
    <source>
        <dbReference type="EMBL" id="KKM68888.1"/>
    </source>
</evidence>
<comment type="caution">
    <text evidence="1">The sequence shown here is derived from an EMBL/GenBank/DDBJ whole genome shotgun (WGS) entry which is preliminary data.</text>
</comment>
<gene>
    <name evidence="1" type="ORF">LCGC14_1456380</name>
</gene>
<dbReference type="EMBL" id="LAZR01010087">
    <property type="protein sequence ID" value="KKM68888.1"/>
    <property type="molecule type" value="Genomic_DNA"/>
</dbReference>